<keyword evidence="10" id="KW-1185">Reference proteome</keyword>
<evidence type="ECO:0000256" key="5">
    <source>
        <dbReference type="ARBA" id="ARBA00022989"/>
    </source>
</evidence>
<organism evidence="9 10">
    <name type="scientific">Oldenlandia corymbosa var. corymbosa</name>
    <dbReference type="NCBI Taxonomy" id="529605"/>
    <lineage>
        <taxon>Eukaryota</taxon>
        <taxon>Viridiplantae</taxon>
        <taxon>Streptophyta</taxon>
        <taxon>Embryophyta</taxon>
        <taxon>Tracheophyta</taxon>
        <taxon>Spermatophyta</taxon>
        <taxon>Magnoliopsida</taxon>
        <taxon>eudicotyledons</taxon>
        <taxon>Gunneridae</taxon>
        <taxon>Pentapetalae</taxon>
        <taxon>asterids</taxon>
        <taxon>lamiids</taxon>
        <taxon>Gentianales</taxon>
        <taxon>Rubiaceae</taxon>
        <taxon>Rubioideae</taxon>
        <taxon>Spermacoceae</taxon>
        <taxon>Hedyotis-Oldenlandia complex</taxon>
        <taxon>Oldenlandia</taxon>
    </lineage>
</organism>
<comment type="subunit">
    <text evidence="7">Homodimer and heterodimers.</text>
</comment>
<evidence type="ECO:0000256" key="2">
    <source>
        <dbReference type="ARBA" id="ARBA00007651"/>
    </source>
</evidence>
<comment type="similarity">
    <text evidence="2 7">Belongs to the Casparian strip membrane proteins (CASP) family.</text>
</comment>
<name>A0AAV1DPF4_OLDCO</name>
<evidence type="ECO:0000256" key="3">
    <source>
        <dbReference type="ARBA" id="ARBA00022475"/>
    </source>
</evidence>
<gene>
    <name evidence="9" type="ORF">OLC1_LOCUS17553</name>
</gene>
<dbReference type="AlphaFoldDB" id="A0AAV1DPF4"/>
<evidence type="ECO:0000256" key="4">
    <source>
        <dbReference type="ARBA" id="ARBA00022692"/>
    </source>
</evidence>
<comment type="subcellular location">
    <subcellularLocation>
        <location evidence="1 7">Cell membrane</location>
        <topology evidence="1 7">Multi-pass membrane protein</topology>
    </subcellularLocation>
</comment>
<keyword evidence="3 7" id="KW-1003">Cell membrane</keyword>
<keyword evidence="6 7" id="KW-0472">Membrane</keyword>
<proteinExistence type="inferred from homology"/>
<feature type="domain" description="Casparian strip membrane protein" evidence="8">
    <location>
        <begin position="34"/>
        <end position="182"/>
    </location>
</feature>
<evidence type="ECO:0000256" key="7">
    <source>
        <dbReference type="RuleBase" id="RU361233"/>
    </source>
</evidence>
<dbReference type="NCBIfam" id="TIGR01569">
    <property type="entry name" value="A_tha_TIGR01569"/>
    <property type="match status" value="1"/>
</dbReference>
<evidence type="ECO:0000259" key="8">
    <source>
        <dbReference type="Pfam" id="PF04535"/>
    </source>
</evidence>
<evidence type="ECO:0000313" key="9">
    <source>
        <dbReference type="EMBL" id="CAI9109731.1"/>
    </source>
</evidence>
<reference evidence="9" key="1">
    <citation type="submission" date="2023-03" db="EMBL/GenBank/DDBJ databases">
        <authorList>
            <person name="Julca I."/>
        </authorList>
    </citation>
    <scope>NUCLEOTIDE SEQUENCE</scope>
</reference>
<dbReference type="PANTHER" id="PTHR36488:SF12">
    <property type="entry name" value="CASP-LIKE PROTEIN"/>
    <property type="match status" value="1"/>
</dbReference>
<sequence length="197" mass="21141">MVFRKKKVEAVDMPEVDESASDKESTSKAAGTNKGISKIDLAMRIVAAIATLGSAVAMGTSDRSSPSFSQFTNFKDQFRQFPTFTYLMVINCIACGYLVFSLILSIFHIFKSTAKATRVVLIIFDTVIMAFLTAGASAAAAVVNFAHKGNANANWLAICPRDNSFCERVSGSLGGSFLAILLLVMLILFSAIAISRS</sequence>
<dbReference type="InterPro" id="IPR006459">
    <property type="entry name" value="CASP/CASPL"/>
</dbReference>
<evidence type="ECO:0000256" key="1">
    <source>
        <dbReference type="ARBA" id="ARBA00004651"/>
    </source>
</evidence>
<dbReference type="Proteomes" id="UP001161247">
    <property type="component" value="Chromosome 6"/>
</dbReference>
<feature type="transmembrane region" description="Helical" evidence="7">
    <location>
        <begin position="41"/>
        <end position="61"/>
    </location>
</feature>
<feature type="transmembrane region" description="Helical" evidence="7">
    <location>
        <begin position="119"/>
        <end position="146"/>
    </location>
</feature>
<dbReference type="InterPro" id="IPR044173">
    <property type="entry name" value="CASPL"/>
</dbReference>
<protein>
    <recommendedName>
        <fullName evidence="7">CASP-like protein</fullName>
    </recommendedName>
</protein>
<dbReference type="Pfam" id="PF04535">
    <property type="entry name" value="CASP_dom"/>
    <property type="match status" value="1"/>
</dbReference>
<dbReference type="EMBL" id="OX459123">
    <property type="protein sequence ID" value="CAI9109731.1"/>
    <property type="molecule type" value="Genomic_DNA"/>
</dbReference>
<dbReference type="PANTHER" id="PTHR36488">
    <property type="entry name" value="CASP-LIKE PROTEIN 1U1"/>
    <property type="match status" value="1"/>
</dbReference>
<dbReference type="GO" id="GO:0005886">
    <property type="term" value="C:plasma membrane"/>
    <property type="evidence" value="ECO:0007669"/>
    <property type="project" value="UniProtKB-SubCell"/>
</dbReference>
<feature type="transmembrane region" description="Helical" evidence="7">
    <location>
        <begin position="173"/>
        <end position="194"/>
    </location>
</feature>
<accession>A0AAV1DPF4</accession>
<feature type="transmembrane region" description="Helical" evidence="7">
    <location>
        <begin position="81"/>
        <end position="107"/>
    </location>
</feature>
<dbReference type="InterPro" id="IPR006702">
    <property type="entry name" value="CASP_dom"/>
</dbReference>
<evidence type="ECO:0000256" key="6">
    <source>
        <dbReference type="ARBA" id="ARBA00023136"/>
    </source>
</evidence>
<keyword evidence="5 7" id="KW-1133">Transmembrane helix</keyword>
<evidence type="ECO:0000313" key="10">
    <source>
        <dbReference type="Proteomes" id="UP001161247"/>
    </source>
</evidence>
<keyword evidence="4 7" id="KW-0812">Transmembrane</keyword>